<organism evidence="1 2">
    <name type="scientific">Lysinibacillus varians</name>
    <dbReference type="NCBI Taxonomy" id="1145276"/>
    <lineage>
        <taxon>Bacteria</taxon>
        <taxon>Bacillati</taxon>
        <taxon>Bacillota</taxon>
        <taxon>Bacilli</taxon>
        <taxon>Bacillales</taxon>
        <taxon>Bacillaceae</taxon>
        <taxon>Lysinibacillus</taxon>
    </lineage>
</organism>
<comment type="caution">
    <text evidence="1">The sequence shown here is derived from an EMBL/GenBank/DDBJ whole genome shotgun (WGS) entry which is preliminary data.</text>
</comment>
<protein>
    <recommendedName>
        <fullName evidence="3">DUF3168 domain-containing protein</fullName>
    </recommendedName>
</protein>
<name>A0ABY2T7W4_9BACI</name>
<gene>
    <name evidence="1" type="ORF">FC752_15120</name>
</gene>
<dbReference type="Proteomes" id="UP000308539">
    <property type="component" value="Unassembled WGS sequence"/>
</dbReference>
<reference evidence="1 2" key="1">
    <citation type="submission" date="2019-04" db="EMBL/GenBank/DDBJ databases">
        <title>Lysinibacillus genome sequencing.</title>
        <authorList>
            <person name="Dunlap C."/>
        </authorList>
    </citation>
    <scope>NUCLEOTIDE SEQUENCE [LARGE SCALE GENOMIC DNA]</scope>
    <source>
        <strain evidence="1 2">NBRC 109424</strain>
    </source>
</reference>
<evidence type="ECO:0000313" key="2">
    <source>
        <dbReference type="Proteomes" id="UP000308539"/>
    </source>
</evidence>
<accession>A0ABY2T7W4</accession>
<dbReference type="EMBL" id="SZPV01000031">
    <property type="protein sequence ID" value="TKI60515.1"/>
    <property type="molecule type" value="Genomic_DNA"/>
</dbReference>
<evidence type="ECO:0000313" key="1">
    <source>
        <dbReference type="EMBL" id="TKI60515.1"/>
    </source>
</evidence>
<keyword evidence="2" id="KW-1185">Reference proteome</keyword>
<evidence type="ECO:0008006" key="3">
    <source>
        <dbReference type="Google" id="ProtNLM"/>
    </source>
</evidence>
<proteinExistence type="predicted"/>
<sequence>MTLNELAHKLNSLYPTRYSHFTSTQEPPFICYLDDGSNNFYADNKVFVEGTLVNIELYTKTKDFTAEKKIKEMLNENEIPYEQTPTVFIESEGVFQCVFSVTLI</sequence>
<dbReference type="RefSeq" id="WP_025220554.1">
    <property type="nucleotide sequence ID" value="NZ_CP006837.1"/>
</dbReference>